<reference evidence="2" key="1">
    <citation type="submission" date="2021-01" db="EMBL/GenBank/DDBJ databases">
        <authorList>
            <person name="Li R."/>
            <person name="Bekaert M."/>
        </authorList>
    </citation>
    <scope>NUCLEOTIDE SEQUENCE</scope>
    <source>
        <strain evidence="2">Farmed</strain>
    </source>
</reference>
<keyword evidence="3" id="KW-1185">Reference proteome</keyword>
<evidence type="ECO:0000256" key="1">
    <source>
        <dbReference type="SAM" id="Phobius"/>
    </source>
</evidence>
<feature type="transmembrane region" description="Helical" evidence="1">
    <location>
        <begin position="6"/>
        <end position="25"/>
    </location>
</feature>
<keyword evidence="1" id="KW-0812">Transmembrane</keyword>
<feature type="transmembrane region" description="Helical" evidence="1">
    <location>
        <begin position="46"/>
        <end position="68"/>
    </location>
</feature>
<accession>A0A812DAB4</accession>
<feature type="transmembrane region" description="Helical" evidence="1">
    <location>
        <begin position="165"/>
        <end position="189"/>
    </location>
</feature>
<sequence length="298" mass="34684">MFFPVFICFFLKFSIYSFLSFKYIFKKCNFPFSLIKRSDYYFFSLTFFYLLFLFPLFFSFSTSFSFLFNNLSLLFLYLSVDHSRLFLLFICYIYFHSHLQYTFFLLFLSNLFSSSPFFSPPTFSFFFLTLLGPFLHLSPHRLCLPLNTFFTHQFNITHHHPLSSLLLFQFHHYAVEIAAVATAAAVLSILPTSPFFLSTAQIFYPFSTPFFSLTFSSFNPPPQRSCLAPPLLLSIQPPTLFSHPYTPSSRGWGQQWLLSLGNKSTALEFILIPMFSFLARPVYAIGLKCLSCDINKVS</sequence>
<dbReference type="EMBL" id="CAHIKZ030002733">
    <property type="protein sequence ID" value="CAE1291398.1"/>
    <property type="molecule type" value="Genomic_DNA"/>
</dbReference>
<protein>
    <submittedName>
        <fullName evidence="2">Uncharacterized protein</fullName>
    </submittedName>
</protein>
<dbReference type="Proteomes" id="UP000597762">
    <property type="component" value="Unassembled WGS sequence"/>
</dbReference>
<evidence type="ECO:0000313" key="2">
    <source>
        <dbReference type="EMBL" id="CAE1291398.1"/>
    </source>
</evidence>
<gene>
    <name evidence="2" type="ORF">SPHA_48738</name>
</gene>
<feature type="transmembrane region" description="Helical" evidence="1">
    <location>
        <begin position="125"/>
        <end position="144"/>
    </location>
</feature>
<dbReference type="AlphaFoldDB" id="A0A812DAB4"/>
<keyword evidence="1" id="KW-0472">Membrane</keyword>
<comment type="caution">
    <text evidence="2">The sequence shown here is derived from an EMBL/GenBank/DDBJ whole genome shotgun (WGS) entry which is preliminary data.</text>
</comment>
<evidence type="ECO:0000313" key="3">
    <source>
        <dbReference type="Proteomes" id="UP000597762"/>
    </source>
</evidence>
<keyword evidence="1" id="KW-1133">Transmembrane helix</keyword>
<organism evidence="2 3">
    <name type="scientific">Acanthosepion pharaonis</name>
    <name type="common">Pharaoh cuttlefish</name>
    <name type="synonym">Sepia pharaonis</name>
    <dbReference type="NCBI Taxonomy" id="158019"/>
    <lineage>
        <taxon>Eukaryota</taxon>
        <taxon>Metazoa</taxon>
        <taxon>Spiralia</taxon>
        <taxon>Lophotrochozoa</taxon>
        <taxon>Mollusca</taxon>
        <taxon>Cephalopoda</taxon>
        <taxon>Coleoidea</taxon>
        <taxon>Decapodiformes</taxon>
        <taxon>Sepiida</taxon>
        <taxon>Sepiina</taxon>
        <taxon>Sepiidae</taxon>
        <taxon>Acanthosepion</taxon>
    </lineage>
</organism>
<proteinExistence type="predicted"/>
<name>A0A812DAB4_ACAPH</name>